<dbReference type="AlphaFoldDB" id="A0A8H7SQQ8"/>
<organism evidence="1 2">
    <name type="scientific">Thamnidium elegans</name>
    <dbReference type="NCBI Taxonomy" id="101142"/>
    <lineage>
        <taxon>Eukaryota</taxon>
        <taxon>Fungi</taxon>
        <taxon>Fungi incertae sedis</taxon>
        <taxon>Mucoromycota</taxon>
        <taxon>Mucoromycotina</taxon>
        <taxon>Mucoromycetes</taxon>
        <taxon>Mucorales</taxon>
        <taxon>Mucorineae</taxon>
        <taxon>Mucoraceae</taxon>
        <taxon>Thamnidium</taxon>
    </lineage>
</organism>
<gene>
    <name evidence="1" type="ORF">INT48_002420</name>
</gene>
<dbReference type="EMBL" id="JAEPRE010000039">
    <property type="protein sequence ID" value="KAG2235079.1"/>
    <property type="molecule type" value="Genomic_DNA"/>
</dbReference>
<dbReference type="PANTHER" id="PTHR31635">
    <property type="entry name" value="REVERSE TRANSCRIPTASE DOMAIN-CONTAINING PROTEIN-RELATED"/>
    <property type="match status" value="1"/>
</dbReference>
<name>A0A8H7SQQ8_9FUNG</name>
<evidence type="ECO:0000313" key="1">
    <source>
        <dbReference type="EMBL" id="KAG2235079.1"/>
    </source>
</evidence>
<evidence type="ECO:0008006" key="3">
    <source>
        <dbReference type="Google" id="ProtNLM"/>
    </source>
</evidence>
<reference evidence="1" key="1">
    <citation type="submission" date="2021-01" db="EMBL/GenBank/DDBJ databases">
        <title>Metabolic potential, ecology and presence of endohyphal bacteria is reflected in genomic diversity of Mucoromycotina.</title>
        <authorList>
            <person name="Muszewska A."/>
            <person name="Okrasinska A."/>
            <person name="Steczkiewicz K."/>
            <person name="Drgas O."/>
            <person name="Orlowska M."/>
            <person name="Perlinska-Lenart U."/>
            <person name="Aleksandrzak-Piekarczyk T."/>
            <person name="Szatraj K."/>
            <person name="Zielenkiewicz U."/>
            <person name="Pilsyk S."/>
            <person name="Malc E."/>
            <person name="Mieczkowski P."/>
            <person name="Kruszewska J.S."/>
            <person name="Biernat P."/>
            <person name="Pawlowska J."/>
        </authorList>
    </citation>
    <scope>NUCLEOTIDE SEQUENCE</scope>
    <source>
        <strain evidence="1">WA0000018081</strain>
    </source>
</reference>
<comment type="caution">
    <text evidence="1">The sequence shown here is derived from an EMBL/GenBank/DDBJ whole genome shotgun (WGS) entry which is preliminary data.</text>
</comment>
<dbReference type="PANTHER" id="PTHR31635:SF196">
    <property type="entry name" value="REVERSE TRANSCRIPTASE DOMAIN-CONTAINING PROTEIN-RELATED"/>
    <property type="match status" value="1"/>
</dbReference>
<keyword evidence="2" id="KW-1185">Reference proteome</keyword>
<evidence type="ECO:0000313" key="2">
    <source>
        <dbReference type="Proteomes" id="UP000613177"/>
    </source>
</evidence>
<dbReference type="Proteomes" id="UP000613177">
    <property type="component" value="Unassembled WGS sequence"/>
</dbReference>
<accession>A0A8H7SQQ8</accession>
<protein>
    <recommendedName>
        <fullName evidence="3">Reverse transcriptase domain-containing protein</fullName>
    </recommendedName>
</protein>
<proteinExistence type="predicted"/>
<sequence>MLANRFNIILPSLINSCQTGFLYNRLISDSGWFDPTLMQSHQNAISPTSDVVAVRLTKKKRIIGHLGFSDKMNSMIQKLFFDMFISIIINGFLSAPVPQGRGLRQGDPLSPLLFKLAFEPLLRTILASNSLAGVSLLPIYADDLDQIYLT</sequence>